<dbReference type="InterPro" id="IPR001138">
    <property type="entry name" value="Zn2Cys6_DnaBD"/>
</dbReference>
<evidence type="ECO:0000313" key="6">
    <source>
        <dbReference type="Proteomes" id="UP000002035"/>
    </source>
</evidence>
<dbReference type="STRING" id="554155.C5FFP9"/>
<dbReference type="VEuPathDB" id="FungiDB:MCYG_02403"/>
<accession>C5FFP9</accession>
<evidence type="ECO:0000256" key="3">
    <source>
        <dbReference type="ARBA" id="ARBA00023242"/>
    </source>
</evidence>
<dbReference type="Proteomes" id="UP000002035">
    <property type="component" value="Unassembled WGS sequence"/>
</dbReference>
<organism evidence="5 6">
    <name type="scientific">Arthroderma otae (strain ATCC MYA-4605 / CBS 113480)</name>
    <name type="common">Microsporum canis</name>
    <dbReference type="NCBI Taxonomy" id="554155"/>
    <lineage>
        <taxon>Eukaryota</taxon>
        <taxon>Fungi</taxon>
        <taxon>Dikarya</taxon>
        <taxon>Ascomycota</taxon>
        <taxon>Pezizomycotina</taxon>
        <taxon>Eurotiomycetes</taxon>
        <taxon>Eurotiomycetidae</taxon>
        <taxon>Onygenales</taxon>
        <taxon>Arthrodermataceae</taxon>
        <taxon>Microsporum</taxon>
    </lineage>
</organism>
<keyword evidence="6" id="KW-1185">Reference proteome</keyword>
<dbReference type="GeneID" id="9223328"/>
<dbReference type="InterPro" id="IPR021858">
    <property type="entry name" value="Fun_TF"/>
</dbReference>
<dbReference type="OrthoDB" id="3525185at2759"/>
<dbReference type="AlphaFoldDB" id="C5FFP9"/>
<dbReference type="eggNOG" id="ENOG502SQ1T">
    <property type="taxonomic scope" value="Eukaryota"/>
</dbReference>
<keyword evidence="3" id="KW-0539">Nucleus</keyword>
<dbReference type="GO" id="GO:0008270">
    <property type="term" value="F:zinc ion binding"/>
    <property type="evidence" value="ECO:0007669"/>
    <property type="project" value="InterPro"/>
</dbReference>
<protein>
    <submittedName>
        <fullName evidence="5">C6 zinc finger domain-containing protein</fullName>
    </submittedName>
</protein>
<dbReference type="RefSeq" id="XP_002849469.1">
    <property type="nucleotide sequence ID" value="XM_002849423.1"/>
</dbReference>
<evidence type="ECO:0000256" key="2">
    <source>
        <dbReference type="ARBA" id="ARBA00023163"/>
    </source>
</evidence>
<dbReference type="HOGENOM" id="CLU_021599_2_1_1"/>
<dbReference type="CDD" id="cd00067">
    <property type="entry name" value="GAL4"/>
    <property type="match status" value="1"/>
</dbReference>
<dbReference type="PANTHER" id="PTHR38111">
    <property type="entry name" value="ZN(2)-C6 FUNGAL-TYPE DOMAIN-CONTAINING PROTEIN-RELATED"/>
    <property type="match status" value="1"/>
</dbReference>
<gene>
    <name evidence="5" type="ORF">MCYG_02403</name>
</gene>
<dbReference type="GO" id="GO:0000981">
    <property type="term" value="F:DNA-binding transcription factor activity, RNA polymerase II-specific"/>
    <property type="evidence" value="ECO:0007669"/>
    <property type="project" value="InterPro"/>
</dbReference>
<proteinExistence type="predicted"/>
<dbReference type="Pfam" id="PF11951">
    <property type="entry name" value="Fungal_trans_2"/>
    <property type="match status" value="1"/>
</dbReference>
<sequence length="515" mass="57712">MVGVPGRSKGCLPCRKRKIGRPACTQCMQSTRECTGYPDKNVFVFVSPGSKKKRSDVKGCKSGEENTSTASIDSRDSLEITAYKKNPLYPFTENSNANRMIMRNSDCIGLINAFISDCFPLDEQHFAYTSDGKPWTYFLTEIPMKSRVLESASVALAAASLGRMHGKPQLSREGLKFYTRSLNQLQKALWDKNKMLEDETLFSCMALSMFEVIECPSNGKSAVESHCKGMMELVRARGVAAHTSGSGYALFLAMRPAGIMQAIREGTPNFLSEPEWMEGPWAITPKSLMDRVQDCLARYPAIIQKRSQFKFLAPDKRVELAQHLVHECWEIERMLDGVYAKIQSTGPNPSYWPVPSKLKVPTKGGLVFPMAYWFTDLMSAWTMIMFWATRMMLWVGLCDLYSLIEGIQPDLVRVSSSTGQPSSASLPQLGHRKDYLPIVHSICQSVEYCLQESMRMAGTVTVSIPLGILVGNLAHRPEYAREIAWIQAVTDIVRRRGLQFIIHTMVVSLDFDSSP</sequence>
<name>C5FFP9_ARTOC</name>
<keyword evidence="1" id="KW-0805">Transcription regulation</keyword>
<dbReference type="OMA" id="MLYWASR"/>
<evidence type="ECO:0000256" key="1">
    <source>
        <dbReference type="ARBA" id="ARBA00023015"/>
    </source>
</evidence>
<evidence type="ECO:0000313" key="5">
    <source>
        <dbReference type="EMBL" id="EEQ29584.1"/>
    </source>
</evidence>
<reference evidence="6" key="1">
    <citation type="journal article" date="2012" name="MBio">
        <title>Comparative genome analysis of Trichophyton rubrum and related dermatophytes reveals candidate genes involved in infection.</title>
        <authorList>
            <person name="Martinez D.A."/>
            <person name="Oliver B.G."/>
            <person name="Graeser Y."/>
            <person name="Goldberg J.M."/>
            <person name="Li W."/>
            <person name="Martinez-Rossi N.M."/>
            <person name="Monod M."/>
            <person name="Shelest E."/>
            <person name="Barton R.C."/>
            <person name="Birch E."/>
            <person name="Brakhage A.A."/>
            <person name="Chen Z."/>
            <person name="Gurr S.J."/>
            <person name="Heiman D."/>
            <person name="Heitman J."/>
            <person name="Kosti I."/>
            <person name="Rossi A."/>
            <person name="Saif S."/>
            <person name="Samalova M."/>
            <person name="Saunders C.W."/>
            <person name="Shea T."/>
            <person name="Summerbell R.C."/>
            <person name="Xu J."/>
            <person name="Young S."/>
            <person name="Zeng Q."/>
            <person name="Birren B.W."/>
            <person name="Cuomo C.A."/>
            <person name="White T.C."/>
        </authorList>
    </citation>
    <scope>NUCLEOTIDE SEQUENCE [LARGE SCALE GENOMIC DNA]</scope>
    <source>
        <strain evidence="6">ATCC MYA-4605 / CBS 113480</strain>
    </source>
</reference>
<evidence type="ECO:0000256" key="4">
    <source>
        <dbReference type="SAM" id="MobiDB-lite"/>
    </source>
</evidence>
<keyword evidence="2" id="KW-0804">Transcription</keyword>
<dbReference type="InterPro" id="IPR053178">
    <property type="entry name" value="Osmoadaptation_assoc"/>
</dbReference>
<dbReference type="EMBL" id="DS995702">
    <property type="protein sequence ID" value="EEQ29584.1"/>
    <property type="molecule type" value="Genomic_DNA"/>
</dbReference>
<dbReference type="PANTHER" id="PTHR38111:SF11">
    <property type="entry name" value="TRANSCRIPTION FACTOR DOMAIN-CONTAINING PROTEIN-RELATED"/>
    <property type="match status" value="1"/>
</dbReference>
<feature type="region of interest" description="Disordered" evidence="4">
    <location>
        <begin position="51"/>
        <end position="71"/>
    </location>
</feature>